<dbReference type="Proteomes" id="UP000009168">
    <property type="component" value="Unassembled WGS sequence"/>
</dbReference>
<dbReference type="RefSeq" id="XP_001027874.2">
    <property type="nucleotide sequence ID" value="XM_001027874.2"/>
</dbReference>
<dbReference type="HOGENOM" id="CLU_740783_0_0_1"/>
<feature type="compositionally biased region" description="Basic and acidic residues" evidence="1">
    <location>
        <begin position="178"/>
        <end position="187"/>
    </location>
</feature>
<dbReference type="OrthoDB" id="300865at2759"/>
<feature type="compositionally biased region" description="Low complexity" evidence="1">
    <location>
        <begin position="204"/>
        <end position="215"/>
    </location>
</feature>
<organism evidence="2 3">
    <name type="scientific">Tetrahymena thermophila (strain SB210)</name>
    <dbReference type="NCBI Taxonomy" id="312017"/>
    <lineage>
        <taxon>Eukaryota</taxon>
        <taxon>Sar</taxon>
        <taxon>Alveolata</taxon>
        <taxon>Ciliophora</taxon>
        <taxon>Intramacronucleata</taxon>
        <taxon>Oligohymenophorea</taxon>
        <taxon>Hymenostomatida</taxon>
        <taxon>Tetrahymenina</taxon>
        <taxon>Tetrahymenidae</taxon>
        <taxon>Tetrahymena</taxon>
    </lineage>
</organism>
<feature type="region of interest" description="Disordered" evidence="1">
    <location>
        <begin position="175"/>
        <end position="215"/>
    </location>
</feature>
<dbReference type="GeneID" id="7840764"/>
<feature type="region of interest" description="Disordered" evidence="1">
    <location>
        <begin position="315"/>
        <end position="342"/>
    </location>
</feature>
<dbReference type="AlphaFoldDB" id="Q24IJ3"/>
<feature type="compositionally biased region" description="Polar residues" evidence="1">
    <location>
        <begin position="315"/>
        <end position="334"/>
    </location>
</feature>
<sequence length="432" mass="50906">MDSKLTNDYFIHLRLTDILNMHEIQSILLKFWHLAYRYDPNKSGLASKITFSNCFIYEMNVDAYKQFLNCINESLKFIINYKNFGLIANYLNTTNPKQVSYETFGLHILQLFGSLIKSLNESQLLTILRRVYFAISSFDTLGKAQVLNIQDIRPIQIHDIINFQLPVRSKQNLMTPTKAHDENEEHLPSLLDSSQRSNTNANFSSQKRQQQQYKQKSYNLSQNKYFDNMENQIQNIKDVSQEDVNTLDDFNIKTNQQVIKQDNVYQQPINHIQQKSRNQIQSPSQYNQITLSNQSSNFQELFQPYHMRLQPLKKNQIQVQQEGTAQQNNHSSMNEQKEYKRRSISYNNTNSWGNTTMKERFDKKLKAIQENDKIRKELNNSFSACYPCEEKMKNQKKANLSSFVLGGYDIIDYSDTINKLHRKLLRKIILNR</sequence>
<keyword evidence="3" id="KW-1185">Reference proteome</keyword>
<dbReference type="KEGG" id="tet:TTHERM_00920800"/>
<dbReference type="eggNOG" id="ENOG502SYNU">
    <property type="taxonomic scope" value="Eukaryota"/>
</dbReference>
<dbReference type="EMBL" id="GG662213">
    <property type="protein sequence ID" value="EAS07632.2"/>
    <property type="molecule type" value="Genomic_DNA"/>
</dbReference>
<protein>
    <submittedName>
        <fullName evidence="2">Uncharacterized protein</fullName>
    </submittedName>
</protein>
<evidence type="ECO:0000313" key="2">
    <source>
        <dbReference type="EMBL" id="EAS07632.2"/>
    </source>
</evidence>
<name>Q24IJ3_TETTS</name>
<reference evidence="3" key="1">
    <citation type="journal article" date="2006" name="PLoS Biol.">
        <title>Macronuclear genome sequence of the ciliate Tetrahymena thermophila, a model eukaryote.</title>
        <authorList>
            <person name="Eisen J.A."/>
            <person name="Coyne R.S."/>
            <person name="Wu M."/>
            <person name="Wu D."/>
            <person name="Thiagarajan M."/>
            <person name="Wortman J.R."/>
            <person name="Badger J.H."/>
            <person name="Ren Q."/>
            <person name="Amedeo P."/>
            <person name="Jones K.M."/>
            <person name="Tallon L.J."/>
            <person name="Delcher A.L."/>
            <person name="Salzberg S.L."/>
            <person name="Silva J.C."/>
            <person name="Haas B.J."/>
            <person name="Majoros W.H."/>
            <person name="Farzad M."/>
            <person name="Carlton J.M."/>
            <person name="Smith R.K. Jr."/>
            <person name="Garg J."/>
            <person name="Pearlman R.E."/>
            <person name="Karrer K.M."/>
            <person name="Sun L."/>
            <person name="Manning G."/>
            <person name="Elde N.C."/>
            <person name="Turkewitz A.P."/>
            <person name="Asai D.J."/>
            <person name="Wilkes D.E."/>
            <person name="Wang Y."/>
            <person name="Cai H."/>
            <person name="Collins K."/>
            <person name="Stewart B.A."/>
            <person name="Lee S.R."/>
            <person name="Wilamowska K."/>
            <person name="Weinberg Z."/>
            <person name="Ruzzo W.L."/>
            <person name="Wloga D."/>
            <person name="Gaertig J."/>
            <person name="Frankel J."/>
            <person name="Tsao C.-C."/>
            <person name="Gorovsky M.A."/>
            <person name="Keeling P.J."/>
            <person name="Waller R.F."/>
            <person name="Patron N.J."/>
            <person name="Cherry J.M."/>
            <person name="Stover N.A."/>
            <person name="Krieger C.J."/>
            <person name="del Toro C."/>
            <person name="Ryder H.F."/>
            <person name="Williamson S.C."/>
            <person name="Barbeau R.A."/>
            <person name="Hamilton E.P."/>
            <person name="Orias E."/>
        </authorList>
    </citation>
    <scope>NUCLEOTIDE SEQUENCE [LARGE SCALE GENOMIC DNA]</scope>
    <source>
        <strain evidence="3">SB210</strain>
    </source>
</reference>
<dbReference type="InParanoid" id="Q24IJ3"/>
<evidence type="ECO:0000256" key="1">
    <source>
        <dbReference type="SAM" id="MobiDB-lite"/>
    </source>
</evidence>
<gene>
    <name evidence="2" type="ORF">TTHERM_00920800</name>
</gene>
<evidence type="ECO:0000313" key="3">
    <source>
        <dbReference type="Proteomes" id="UP000009168"/>
    </source>
</evidence>
<proteinExistence type="predicted"/>
<accession>Q24IJ3</accession>
<feature type="compositionally biased region" description="Polar residues" evidence="1">
    <location>
        <begin position="191"/>
        <end position="203"/>
    </location>
</feature>